<comment type="caution">
    <text evidence="2">The sequence shown here is derived from an EMBL/GenBank/DDBJ whole genome shotgun (WGS) entry which is preliminary data.</text>
</comment>
<keyword evidence="1" id="KW-0732">Signal</keyword>
<gene>
    <name evidence="2" type="ORF">DFR71_6615</name>
</gene>
<reference evidence="2 3" key="1">
    <citation type="submission" date="2019-03" db="EMBL/GenBank/DDBJ databases">
        <title>Genomic Encyclopedia of Type Strains, Phase IV (KMG-IV): sequencing the most valuable type-strain genomes for metagenomic binning, comparative biology and taxonomic classification.</title>
        <authorList>
            <person name="Goeker M."/>
        </authorList>
    </citation>
    <scope>NUCLEOTIDE SEQUENCE [LARGE SCALE GENOMIC DNA]</scope>
    <source>
        <strain evidence="2 3">DSM 44684</strain>
    </source>
</reference>
<evidence type="ECO:0008006" key="4">
    <source>
        <dbReference type="Google" id="ProtNLM"/>
    </source>
</evidence>
<name>A0A4R1F5Z2_9NOCA</name>
<feature type="signal peptide" evidence="1">
    <location>
        <begin position="1"/>
        <end position="27"/>
    </location>
</feature>
<sequence>MRKAILAVATVFIGSGVMLITAGPAQADNSLICVKGGGRVHIQTAPYPKKGTQGVCLGGRYDGQVLFRHYTY</sequence>
<organism evidence="2 3">
    <name type="scientific">Nocardia alba</name>
    <dbReference type="NCBI Taxonomy" id="225051"/>
    <lineage>
        <taxon>Bacteria</taxon>
        <taxon>Bacillati</taxon>
        <taxon>Actinomycetota</taxon>
        <taxon>Actinomycetes</taxon>
        <taxon>Mycobacteriales</taxon>
        <taxon>Nocardiaceae</taxon>
        <taxon>Nocardia</taxon>
    </lineage>
</organism>
<accession>A0A4R1F5Z2</accession>
<evidence type="ECO:0000256" key="1">
    <source>
        <dbReference type="SAM" id="SignalP"/>
    </source>
</evidence>
<keyword evidence="3" id="KW-1185">Reference proteome</keyword>
<evidence type="ECO:0000313" key="3">
    <source>
        <dbReference type="Proteomes" id="UP000294856"/>
    </source>
</evidence>
<protein>
    <recommendedName>
        <fullName evidence="4">Secreted protein</fullName>
    </recommendedName>
</protein>
<evidence type="ECO:0000313" key="2">
    <source>
        <dbReference type="EMBL" id="TCJ89403.1"/>
    </source>
</evidence>
<dbReference type="AlphaFoldDB" id="A0A4R1F5Z2"/>
<dbReference type="EMBL" id="SMFR01000012">
    <property type="protein sequence ID" value="TCJ89403.1"/>
    <property type="molecule type" value="Genomic_DNA"/>
</dbReference>
<dbReference type="Proteomes" id="UP000294856">
    <property type="component" value="Unassembled WGS sequence"/>
</dbReference>
<proteinExistence type="predicted"/>
<feature type="chain" id="PRO_5020737160" description="Secreted protein" evidence="1">
    <location>
        <begin position="28"/>
        <end position="72"/>
    </location>
</feature>